<keyword evidence="1" id="KW-0812">Transmembrane</keyword>
<dbReference type="PATRIC" id="fig|338187.36.peg.1971"/>
<name>A7MVL8_VIBC1</name>
<dbReference type="KEGG" id="vha:VIBHAR_02046"/>
<dbReference type="Proteomes" id="UP000008152">
    <property type="component" value="Chromosome I"/>
</dbReference>
<dbReference type="EMBL" id="CP000789">
    <property type="protein sequence ID" value="ABU71011.1"/>
    <property type="molecule type" value="Genomic_DNA"/>
</dbReference>
<keyword evidence="1" id="KW-1133">Transmembrane helix</keyword>
<keyword evidence="1" id="KW-0472">Membrane</keyword>
<reference evidence="2 3" key="1">
    <citation type="submission" date="2007-08" db="EMBL/GenBank/DDBJ databases">
        <authorList>
            <consortium name="The Vibrio harveyi Genome Sequencing Project"/>
            <person name="Bassler B."/>
            <person name="Clifton S.W."/>
            <person name="Fulton L."/>
            <person name="Delehaunty K."/>
            <person name="Fronick C."/>
            <person name="Harrison M."/>
            <person name="Markivic C."/>
            <person name="Fulton R."/>
            <person name="Tin-Wollam A.-M."/>
            <person name="Shah N."/>
            <person name="Pepin K."/>
            <person name="Nash W."/>
            <person name="Thiruvilangam P."/>
            <person name="Bhonagiri V."/>
            <person name="Waters C."/>
            <person name="Tu K.C."/>
            <person name="Irgon J."/>
            <person name="Wilson R.K."/>
        </authorList>
    </citation>
    <scope>NUCLEOTIDE SEQUENCE [LARGE SCALE GENOMIC DNA]</scope>
    <source>
        <strain evidence="3">ATCC BAA-1116 / BB120</strain>
    </source>
</reference>
<protein>
    <submittedName>
        <fullName evidence="2">Uncharacterized protein</fullName>
    </submittedName>
</protein>
<evidence type="ECO:0000313" key="2">
    <source>
        <dbReference type="EMBL" id="ABU71011.1"/>
    </source>
</evidence>
<proteinExistence type="predicted"/>
<gene>
    <name evidence="2" type="ordered locus">VIBHAR_02046</name>
</gene>
<accession>A7MVL8</accession>
<evidence type="ECO:0000313" key="3">
    <source>
        <dbReference type="Proteomes" id="UP000008152"/>
    </source>
</evidence>
<organism evidence="2 3">
    <name type="scientific">Vibrio campbellii (strain ATCC BAA-1116)</name>
    <dbReference type="NCBI Taxonomy" id="2902295"/>
    <lineage>
        <taxon>Bacteria</taxon>
        <taxon>Pseudomonadati</taxon>
        <taxon>Pseudomonadota</taxon>
        <taxon>Gammaproteobacteria</taxon>
        <taxon>Vibrionales</taxon>
        <taxon>Vibrionaceae</taxon>
        <taxon>Vibrio</taxon>
    </lineage>
</organism>
<feature type="transmembrane region" description="Helical" evidence="1">
    <location>
        <begin position="12"/>
        <end position="30"/>
    </location>
</feature>
<sequence length="129" mass="14203">MEIRMNHYLRYSLVLLSGVIVVGFTIFSGSNVSNSPDVVPTTKGELLSKQSSPVVLSDDVAFPSPVVQLQQTMAAGLVELAEPSLELIRGDLQDFSDTNVDETYQPPSELSDLESRLEQLQQLHKSLKQ</sequence>
<dbReference type="AlphaFoldDB" id="A7MVL8"/>
<evidence type="ECO:0000256" key="1">
    <source>
        <dbReference type="SAM" id="Phobius"/>
    </source>
</evidence>